<dbReference type="InterPro" id="IPR015421">
    <property type="entry name" value="PyrdxlP-dep_Trfase_major"/>
</dbReference>
<dbReference type="GO" id="GO:0030170">
    <property type="term" value="F:pyridoxal phosphate binding"/>
    <property type="evidence" value="ECO:0007669"/>
    <property type="project" value="InterPro"/>
</dbReference>
<dbReference type="GO" id="GO:0005737">
    <property type="term" value="C:cytoplasm"/>
    <property type="evidence" value="ECO:0007669"/>
    <property type="project" value="TreeGrafter"/>
</dbReference>
<evidence type="ECO:0000313" key="6">
    <source>
        <dbReference type="Proteomes" id="UP000279384"/>
    </source>
</evidence>
<dbReference type="GO" id="GO:0019343">
    <property type="term" value="P:cysteine biosynthetic process via cystathionine"/>
    <property type="evidence" value="ECO:0007669"/>
    <property type="project" value="TreeGrafter"/>
</dbReference>
<protein>
    <submittedName>
        <fullName evidence="5">Cystathionine gamma-synthase</fullName>
    </submittedName>
</protein>
<comment type="similarity">
    <text evidence="4">Belongs to the trans-sulfuration enzymes family.</text>
</comment>
<evidence type="ECO:0000256" key="2">
    <source>
        <dbReference type="ARBA" id="ARBA00022898"/>
    </source>
</evidence>
<dbReference type="Gene3D" id="3.40.640.10">
    <property type="entry name" value="Type I PLP-dependent aspartate aminotransferase-like (Major domain)"/>
    <property type="match status" value="1"/>
</dbReference>
<evidence type="ECO:0000256" key="3">
    <source>
        <dbReference type="PIRSR" id="PIRSR001434-2"/>
    </source>
</evidence>
<dbReference type="Proteomes" id="UP000279384">
    <property type="component" value="Unassembled WGS sequence"/>
</dbReference>
<name>A0A495BGQ4_VOGIN</name>
<dbReference type="CDD" id="cd00614">
    <property type="entry name" value="CGS_like"/>
    <property type="match status" value="1"/>
</dbReference>
<dbReference type="FunFam" id="3.90.1150.10:FF:000033">
    <property type="entry name" value="Cystathionine gamma-synthase"/>
    <property type="match status" value="1"/>
</dbReference>
<dbReference type="GO" id="GO:0019346">
    <property type="term" value="P:transsulfuration"/>
    <property type="evidence" value="ECO:0007669"/>
    <property type="project" value="InterPro"/>
</dbReference>
<dbReference type="InterPro" id="IPR000277">
    <property type="entry name" value="Cys/Met-Metab_PyrdxlP-dep_enz"/>
</dbReference>
<dbReference type="InterPro" id="IPR015424">
    <property type="entry name" value="PyrdxlP-dep_Trfase"/>
</dbReference>
<keyword evidence="2 3" id="KW-0663">Pyridoxal phosphate</keyword>
<dbReference type="GO" id="GO:0004123">
    <property type="term" value="F:cystathionine gamma-lyase activity"/>
    <property type="evidence" value="ECO:0007669"/>
    <property type="project" value="TreeGrafter"/>
</dbReference>
<evidence type="ECO:0000256" key="4">
    <source>
        <dbReference type="RuleBase" id="RU362118"/>
    </source>
</evidence>
<organism evidence="5 6">
    <name type="scientific">Vogesella indigofera</name>
    <name type="common">Pseudomonas indigofera</name>
    <dbReference type="NCBI Taxonomy" id="45465"/>
    <lineage>
        <taxon>Bacteria</taxon>
        <taxon>Pseudomonadati</taxon>
        <taxon>Pseudomonadota</taxon>
        <taxon>Betaproteobacteria</taxon>
        <taxon>Neisseriales</taxon>
        <taxon>Chromobacteriaceae</taxon>
        <taxon>Vogesella</taxon>
    </lineage>
</organism>
<dbReference type="GO" id="GO:0009086">
    <property type="term" value="P:methionine biosynthetic process"/>
    <property type="evidence" value="ECO:0007669"/>
    <property type="project" value="UniProtKB-ARBA"/>
</dbReference>
<dbReference type="AlphaFoldDB" id="A0A495BGQ4"/>
<comment type="cofactor">
    <cofactor evidence="1 4">
        <name>pyridoxal 5'-phosphate</name>
        <dbReference type="ChEBI" id="CHEBI:597326"/>
    </cofactor>
</comment>
<gene>
    <name evidence="5" type="ORF">C8E02_1483</name>
</gene>
<dbReference type="RefSeq" id="WP_120810263.1">
    <property type="nucleotide sequence ID" value="NZ_RBID01000013.1"/>
</dbReference>
<dbReference type="InterPro" id="IPR015422">
    <property type="entry name" value="PyrdxlP-dep_Trfase_small"/>
</dbReference>
<dbReference type="PANTHER" id="PTHR11808:SF85">
    <property type="entry name" value="CYSTATHIONINE GAMMA-LYASE-RELATED"/>
    <property type="match status" value="1"/>
</dbReference>
<evidence type="ECO:0000313" key="5">
    <source>
        <dbReference type="EMBL" id="RKQ60139.1"/>
    </source>
</evidence>
<dbReference type="PANTHER" id="PTHR11808">
    <property type="entry name" value="TRANS-SULFURATION ENZYME FAMILY MEMBER"/>
    <property type="match status" value="1"/>
</dbReference>
<evidence type="ECO:0000256" key="1">
    <source>
        <dbReference type="ARBA" id="ARBA00001933"/>
    </source>
</evidence>
<dbReference type="Pfam" id="PF01053">
    <property type="entry name" value="Cys_Met_Meta_PP"/>
    <property type="match status" value="1"/>
</dbReference>
<accession>A0A495BGQ4</accession>
<proteinExistence type="inferred from homology"/>
<comment type="caution">
    <text evidence="5">The sequence shown here is derived from an EMBL/GenBank/DDBJ whole genome shotgun (WGS) entry which is preliminary data.</text>
</comment>
<dbReference type="PIRSF" id="PIRSF001434">
    <property type="entry name" value="CGS"/>
    <property type="match status" value="1"/>
</dbReference>
<dbReference type="Gene3D" id="3.90.1150.10">
    <property type="entry name" value="Aspartate Aminotransferase, domain 1"/>
    <property type="match status" value="1"/>
</dbReference>
<dbReference type="SUPFAM" id="SSF53383">
    <property type="entry name" value="PLP-dependent transferases"/>
    <property type="match status" value="1"/>
</dbReference>
<feature type="modified residue" description="N6-(pyridoxal phosphate)lysine" evidence="3">
    <location>
        <position position="210"/>
    </location>
</feature>
<sequence length="393" mass="41410">MSTLPLHPATLAVRAGEDDYRPHAALAVPIEFGIAHGYPDVDSWEQVARGDVPGPLYARNSAHPTSLALEAKLAALEGAVAAVSFGSGMAAISSTLMALLKPGARVVAGKDTYGGSHYLLQHTLPQWGVQVTLCDTTDAAAFDAALAGGCELLYLESPTNPLLKVQDIRRLAAAGHAAGALVVIDNTFATPVNQNPLALGADLVLHSATKFLGGHADAMGGIVCGSQALTDRIRHYREIHGACLDPMSAFLILRGIKTLALRMRQHNDNALALAQWLQQQPAVAQVNYPGLPQHPQHAIAREQMQGFGGVLSFELAGGFAAVRRLLPRCQLLIRAATLGTVDTLLGVPSTTSHVECTEQERIALGIPGGLVRCSVGIEDIRDIIADLQQALAE</sequence>
<dbReference type="FunFam" id="3.40.640.10:FF:000046">
    <property type="entry name" value="Cystathionine gamma-lyase"/>
    <property type="match status" value="1"/>
</dbReference>
<reference evidence="5 6" key="1">
    <citation type="submission" date="2018-10" db="EMBL/GenBank/DDBJ databases">
        <title>Genomic Encyclopedia of Type Strains, Phase IV (KMG-IV): sequencing the most valuable type-strain genomes for metagenomic binning, comparative biology and taxonomic classification.</title>
        <authorList>
            <person name="Goeker M."/>
        </authorList>
    </citation>
    <scope>NUCLEOTIDE SEQUENCE [LARGE SCALE GENOMIC DNA]</scope>
    <source>
        <strain evidence="5 6">DSM 3303</strain>
    </source>
</reference>
<dbReference type="EMBL" id="RBID01000013">
    <property type="protein sequence ID" value="RKQ60139.1"/>
    <property type="molecule type" value="Genomic_DNA"/>
</dbReference>